<protein>
    <submittedName>
        <fullName evidence="1">Uncharacterized protein</fullName>
    </submittedName>
</protein>
<sequence>SNVNKSQPTARNSEGRPNCATAALQPTGAKCHPLLPSCWQSLGPTDSLPPFFLQNTKLRRCQKSDRGNRAHRARFLVRRSGVAVHATWCHSADIAELSAVRATARKQRYDQVLKIAQSSSANRPITRSGSLTVSGRPAQRVWAPAPLSVMITTRAAPGREARCSTTAAPRICSVLGSPCCGGPRPGFPPLPSHTRGRSVPHFCFPDGSDSLAQPCQLAPIVWQLSSRVSTVGGKNL</sequence>
<evidence type="ECO:0000313" key="1">
    <source>
        <dbReference type="EMBL" id="KAK0648570.1"/>
    </source>
</evidence>
<dbReference type="EMBL" id="JAULSV010000003">
    <property type="protein sequence ID" value="KAK0648570.1"/>
    <property type="molecule type" value="Genomic_DNA"/>
</dbReference>
<organism evidence="1 2">
    <name type="scientific">Cercophora newfieldiana</name>
    <dbReference type="NCBI Taxonomy" id="92897"/>
    <lineage>
        <taxon>Eukaryota</taxon>
        <taxon>Fungi</taxon>
        <taxon>Dikarya</taxon>
        <taxon>Ascomycota</taxon>
        <taxon>Pezizomycotina</taxon>
        <taxon>Sordariomycetes</taxon>
        <taxon>Sordariomycetidae</taxon>
        <taxon>Sordariales</taxon>
        <taxon>Lasiosphaeriaceae</taxon>
        <taxon>Cercophora</taxon>
    </lineage>
</organism>
<keyword evidence="2" id="KW-1185">Reference proteome</keyword>
<dbReference type="AlphaFoldDB" id="A0AA39YCL6"/>
<gene>
    <name evidence="1" type="ORF">B0T16DRAFT_506906</name>
</gene>
<name>A0AA39YCL6_9PEZI</name>
<proteinExistence type="predicted"/>
<feature type="non-terminal residue" evidence="1">
    <location>
        <position position="1"/>
    </location>
</feature>
<reference evidence="1" key="1">
    <citation type="submission" date="2023-06" db="EMBL/GenBank/DDBJ databases">
        <title>Genome-scale phylogeny and comparative genomics of the fungal order Sordariales.</title>
        <authorList>
            <consortium name="Lawrence Berkeley National Laboratory"/>
            <person name="Hensen N."/>
            <person name="Bonometti L."/>
            <person name="Westerberg I."/>
            <person name="Brannstrom I.O."/>
            <person name="Guillou S."/>
            <person name="Cros-Aarteil S."/>
            <person name="Calhoun S."/>
            <person name="Haridas S."/>
            <person name="Kuo A."/>
            <person name="Mondo S."/>
            <person name="Pangilinan J."/>
            <person name="Riley R."/>
            <person name="Labutti K."/>
            <person name="Andreopoulos B."/>
            <person name="Lipzen A."/>
            <person name="Chen C."/>
            <person name="Yanf M."/>
            <person name="Daum C."/>
            <person name="Ng V."/>
            <person name="Clum A."/>
            <person name="Steindorff A."/>
            <person name="Ohm R."/>
            <person name="Martin F."/>
            <person name="Silar P."/>
            <person name="Natvig D."/>
            <person name="Lalanne C."/>
            <person name="Gautier V."/>
            <person name="Ament-Velasquez S.L."/>
            <person name="Kruys A."/>
            <person name="Hutchinson M.I."/>
            <person name="Powell A.J."/>
            <person name="Barry K."/>
            <person name="Miller A.N."/>
            <person name="Grigoriev I.V."/>
            <person name="Debuchy R."/>
            <person name="Gladieux P."/>
            <person name="Thoren M.H."/>
            <person name="Johannesson H."/>
        </authorList>
    </citation>
    <scope>NUCLEOTIDE SEQUENCE</scope>
    <source>
        <strain evidence="1">SMH2532-1</strain>
    </source>
</reference>
<evidence type="ECO:0000313" key="2">
    <source>
        <dbReference type="Proteomes" id="UP001174936"/>
    </source>
</evidence>
<dbReference type="Proteomes" id="UP001174936">
    <property type="component" value="Unassembled WGS sequence"/>
</dbReference>
<accession>A0AA39YCL6</accession>
<comment type="caution">
    <text evidence="1">The sequence shown here is derived from an EMBL/GenBank/DDBJ whole genome shotgun (WGS) entry which is preliminary data.</text>
</comment>